<evidence type="ECO:0000256" key="3">
    <source>
        <dbReference type="ARBA" id="ARBA00024226"/>
    </source>
</evidence>
<comment type="caution">
    <text evidence="8">The sequence shown here is derived from an EMBL/GenBank/DDBJ whole genome shotgun (WGS) entry which is preliminary data.</text>
</comment>
<reference evidence="8" key="1">
    <citation type="journal article" date="2020" name="BMC Genomics">
        <title>Correction to: Identification and distribution of gene clusters required for synthesis of sphingolipid metabolism inhibitors in diverse species of the filamentous fungus Fusarium.</title>
        <authorList>
            <person name="Kim H.S."/>
            <person name="Lohmar J.M."/>
            <person name="Busman M."/>
            <person name="Brown D.W."/>
            <person name="Naumann T.A."/>
            <person name="Divon H.H."/>
            <person name="Lysoe E."/>
            <person name="Uhlig S."/>
            <person name="Proctor R.H."/>
        </authorList>
    </citation>
    <scope>NUCLEOTIDE SEQUENCE</scope>
    <source>
        <strain evidence="8">NRRL 20472</strain>
    </source>
</reference>
<proteinExistence type="inferred from homology"/>
<evidence type="ECO:0000313" key="8">
    <source>
        <dbReference type="EMBL" id="KAF4964895.1"/>
    </source>
</evidence>
<dbReference type="SUPFAM" id="SSF53720">
    <property type="entry name" value="ALDH-like"/>
    <property type="match status" value="1"/>
</dbReference>
<dbReference type="EC" id="1.2.1.3" evidence="3"/>
<evidence type="ECO:0000256" key="2">
    <source>
        <dbReference type="ARBA" id="ARBA00023002"/>
    </source>
</evidence>
<protein>
    <recommendedName>
        <fullName evidence="3">aldehyde dehydrogenase (NAD(+))</fullName>
        <ecNumber evidence="3">1.2.1.3</ecNumber>
    </recommendedName>
</protein>
<organism evidence="8 9">
    <name type="scientific">Fusarium sarcochroum</name>
    <dbReference type="NCBI Taxonomy" id="1208366"/>
    <lineage>
        <taxon>Eukaryota</taxon>
        <taxon>Fungi</taxon>
        <taxon>Dikarya</taxon>
        <taxon>Ascomycota</taxon>
        <taxon>Pezizomycotina</taxon>
        <taxon>Sordariomycetes</taxon>
        <taxon>Hypocreomycetidae</taxon>
        <taxon>Hypocreales</taxon>
        <taxon>Nectriaceae</taxon>
        <taxon>Fusarium</taxon>
        <taxon>Fusarium lateritium species complex</taxon>
    </lineage>
</organism>
<comment type="similarity">
    <text evidence="1 6">Belongs to the aldehyde dehydrogenase family.</text>
</comment>
<dbReference type="Gene3D" id="3.40.605.10">
    <property type="entry name" value="Aldehyde Dehydrogenase, Chain A, domain 1"/>
    <property type="match status" value="1"/>
</dbReference>
<dbReference type="Gene3D" id="3.40.309.10">
    <property type="entry name" value="Aldehyde Dehydrogenase, Chain A, domain 2"/>
    <property type="match status" value="1"/>
</dbReference>
<sequence length="492" mass="52683">MSDPFNTSFGSLHARMLINGQACPLVEASDKGTFTLVNPATGEQTALVPEATEDDANRAVAAAKDAFPAWAALDPAKRGACLKKLASLIREHADELAQLEAASMGRPVRDYIDAMQASTSFDHYAEAWSSIQGQSSLNHPGYVGFTFRQPYGVAAAIIPWNVPLQAFVNKVAPALITGNTVVVKSSEKAPLTSARVAELAIEAGFPPGVLNILSGHGLPSGAVLAKHMDVRVLSFTGSGPTGRLIQVMAAQTNLKKVILELGGKSPAIVFEDADIAKAVKATARSIQINSGQVCMANSRIYVQKSIASKFLATFNEKLGEAKLGNPTDQAVNHGPQADQRQYQTVLSYIEKGKKSGSLLYGGNGKLDEMGGYFIEPTVFTDTPEDAAIMREEIFGPVVNINTFRDEEEVIFKANDTEFGLYAAVFTKDISRSMRITKALQSGFVGVNCSSPTLAEDLPFGGYKVSGQGREGWLHSMNEFLETKTVLVKVEDS</sequence>
<dbReference type="InterPro" id="IPR015590">
    <property type="entry name" value="Aldehyde_DH_dom"/>
</dbReference>
<dbReference type="InterPro" id="IPR016161">
    <property type="entry name" value="Ald_DH/histidinol_DH"/>
</dbReference>
<dbReference type="FunFam" id="3.40.605.10:FF:000001">
    <property type="entry name" value="Aldehyde dehydrogenase 1"/>
    <property type="match status" value="1"/>
</dbReference>
<gene>
    <name evidence="8" type="ORF">FSARC_7240</name>
</gene>
<evidence type="ECO:0000256" key="6">
    <source>
        <dbReference type="RuleBase" id="RU003345"/>
    </source>
</evidence>
<dbReference type="InterPro" id="IPR016163">
    <property type="entry name" value="Ald_DH_C"/>
</dbReference>
<dbReference type="PROSITE" id="PS00687">
    <property type="entry name" value="ALDEHYDE_DEHYDR_GLU"/>
    <property type="match status" value="1"/>
</dbReference>
<dbReference type="GO" id="GO:0004029">
    <property type="term" value="F:aldehyde dehydrogenase (NAD+) activity"/>
    <property type="evidence" value="ECO:0007669"/>
    <property type="project" value="UniProtKB-EC"/>
</dbReference>
<dbReference type="OrthoDB" id="310895at2759"/>
<dbReference type="EMBL" id="JABEXW010000384">
    <property type="protein sequence ID" value="KAF4964895.1"/>
    <property type="molecule type" value="Genomic_DNA"/>
</dbReference>
<accession>A0A8H4X882</accession>
<dbReference type="Pfam" id="PF00171">
    <property type="entry name" value="Aldedh"/>
    <property type="match status" value="1"/>
</dbReference>
<dbReference type="AlphaFoldDB" id="A0A8H4X882"/>
<dbReference type="InterPro" id="IPR029510">
    <property type="entry name" value="Ald_DH_CS_GLU"/>
</dbReference>
<comment type="catalytic activity">
    <reaction evidence="4">
        <text>an aldehyde + NAD(+) + H2O = a carboxylate + NADH + 2 H(+)</text>
        <dbReference type="Rhea" id="RHEA:16185"/>
        <dbReference type="ChEBI" id="CHEBI:15377"/>
        <dbReference type="ChEBI" id="CHEBI:15378"/>
        <dbReference type="ChEBI" id="CHEBI:17478"/>
        <dbReference type="ChEBI" id="CHEBI:29067"/>
        <dbReference type="ChEBI" id="CHEBI:57540"/>
        <dbReference type="ChEBI" id="CHEBI:57945"/>
        <dbReference type="EC" id="1.2.1.3"/>
    </reaction>
</comment>
<feature type="domain" description="Aldehyde dehydrogenase" evidence="7">
    <location>
        <begin position="28"/>
        <end position="485"/>
    </location>
</feature>
<dbReference type="FunFam" id="3.40.309.10:FF:000012">
    <property type="entry name" value="Betaine aldehyde dehydrogenase"/>
    <property type="match status" value="1"/>
</dbReference>
<keyword evidence="2 6" id="KW-0560">Oxidoreductase</keyword>
<dbReference type="Proteomes" id="UP000622797">
    <property type="component" value="Unassembled WGS sequence"/>
</dbReference>
<evidence type="ECO:0000313" key="9">
    <source>
        <dbReference type="Proteomes" id="UP000622797"/>
    </source>
</evidence>
<evidence type="ECO:0000256" key="4">
    <source>
        <dbReference type="ARBA" id="ARBA00049194"/>
    </source>
</evidence>
<reference evidence="8" key="2">
    <citation type="submission" date="2020-05" db="EMBL/GenBank/DDBJ databases">
        <authorList>
            <person name="Kim H.-S."/>
            <person name="Proctor R.H."/>
            <person name="Brown D.W."/>
        </authorList>
    </citation>
    <scope>NUCLEOTIDE SEQUENCE</scope>
    <source>
        <strain evidence="8">NRRL 20472</strain>
    </source>
</reference>
<evidence type="ECO:0000259" key="7">
    <source>
        <dbReference type="Pfam" id="PF00171"/>
    </source>
</evidence>
<name>A0A8H4X882_9HYPO</name>
<dbReference type="InterPro" id="IPR016162">
    <property type="entry name" value="Ald_DH_N"/>
</dbReference>
<evidence type="ECO:0000256" key="5">
    <source>
        <dbReference type="PROSITE-ProRule" id="PRU10007"/>
    </source>
</evidence>
<keyword evidence="9" id="KW-1185">Reference proteome</keyword>
<evidence type="ECO:0000256" key="1">
    <source>
        <dbReference type="ARBA" id="ARBA00009986"/>
    </source>
</evidence>
<dbReference type="PANTHER" id="PTHR11699">
    <property type="entry name" value="ALDEHYDE DEHYDROGENASE-RELATED"/>
    <property type="match status" value="1"/>
</dbReference>
<feature type="active site" evidence="5">
    <location>
        <position position="260"/>
    </location>
</feature>